<dbReference type="InterPro" id="IPR010323">
    <property type="entry name" value="DUF924"/>
</dbReference>
<dbReference type="InterPro" id="IPR011990">
    <property type="entry name" value="TPR-like_helical_dom_sf"/>
</dbReference>
<dbReference type="Gene3D" id="1.25.40.10">
    <property type="entry name" value="Tetratricopeptide repeat domain"/>
    <property type="match status" value="1"/>
</dbReference>
<keyword evidence="2" id="KW-1185">Reference proteome</keyword>
<protein>
    <submittedName>
        <fullName evidence="1">DUF924 domain-containing protein</fullName>
    </submittedName>
</protein>
<comment type="caution">
    <text evidence="1">The sequence shown here is derived from an EMBL/GenBank/DDBJ whole genome shotgun (WGS) entry which is preliminary data.</text>
</comment>
<dbReference type="Pfam" id="PF06041">
    <property type="entry name" value="DUF924"/>
    <property type="match status" value="1"/>
</dbReference>
<evidence type="ECO:0000313" key="2">
    <source>
        <dbReference type="Proteomes" id="UP000886469"/>
    </source>
</evidence>
<dbReference type="RefSeq" id="WP_034913977.1">
    <property type="nucleotide sequence ID" value="NZ_JAZKUC010000002.1"/>
</dbReference>
<evidence type="ECO:0000313" key="1">
    <source>
        <dbReference type="EMBL" id="NMQ07112.1"/>
    </source>
</evidence>
<accession>A0ABX1TE72</accession>
<reference evidence="1" key="1">
    <citation type="submission" date="2019-03" db="EMBL/GenBank/DDBJ databases">
        <title>Metabolic reconstructions from genomes of highly enriched 'Candidatus Accumulibacter' and 'Candidatus Competibacter' bioreactor populations.</title>
        <authorList>
            <person name="Annavajhala M.K."/>
            <person name="Welles L."/>
            <person name="Abbas B."/>
            <person name="Sorokin D."/>
            <person name="Park H."/>
            <person name="Van Loosdrecht M."/>
            <person name="Chandran K."/>
        </authorList>
    </citation>
    <scope>NUCLEOTIDE SEQUENCE</scope>
    <source>
        <strain evidence="1">SBR_L</strain>
    </source>
</reference>
<gene>
    <name evidence="1" type="ORF">E4Q08_18630</name>
</gene>
<dbReference type="SUPFAM" id="SSF48452">
    <property type="entry name" value="TPR-like"/>
    <property type="match status" value="1"/>
</dbReference>
<sequence length="184" mass="20616">MAMTPAAILHFWFEETTPAQWWAKSEDFDRLVEARFGALHAAALRCELYAWRQGADAADGRLAEIIVLDQFSRNLFRDRPEAFAADGMALVLAQEAVAAGLDQALAPTRRAFLYLPYMHSESAAIHALAVRLFAAPGMEHNLDFELRHQAIIERFGRYPHRNAILGRTSTDAEIEFLKTPGSAF</sequence>
<dbReference type="Proteomes" id="UP000886469">
    <property type="component" value="Unassembled WGS sequence"/>
</dbReference>
<dbReference type="Gene3D" id="1.20.58.320">
    <property type="entry name" value="TPR-like"/>
    <property type="match status" value="1"/>
</dbReference>
<organism evidence="1 2">
    <name type="scientific">Candidatus Accumulibacter contiguus</name>
    <dbReference type="NCBI Taxonomy" id="2954381"/>
    <lineage>
        <taxon>Bacteria</taxon>
        <taxon>Pseudomonadati</taxon>
        <taxon>Pseudomonadota</taxon>
        <taxon>Betaproteobacteria</taxon>
        <taxon>Candidatus Accumulibacter</taxon>
    </lineage>
</organism>
<name>A0ABX1TE72_9PROT</name>
<dbReference type="EMBL" id="SPMX01000064">
    <property type="protein sequence ID" value="NMQ07112.1"/>
    <property type="molecule type" value="Genomic_DNA"/>
</dbReference>
<proteinExistence type="predicted"/>